<reference evidence="4" key="2">
    <citation type="submission" date="2019-11" db="UniProtKB">
        <authorList>
            <consortium name="WormBaseParasite"/>
        </authorList>
    </citation>
    <scope>IDENTIFICATION</scope>
    <source>
        <strain evidence="4">Puerto Rican</strain>
    </source>
</reference>
<evidence type="ECO:0000256" key="1">
    <source>
        <dbReference type="SAM" id="MobiDB-lite"/>
    </source>
</evidence>
<dbReference type="WBParaSite" id="Smp_326480.1">
    <property type="protein sequence ID" value="Smp_326480.1"/>
    <property type="gene ID" value="Smp_326480"/>
</dbReference>
<evidence type="ECO:0000313" key="4">
    <source>
        <dbReference type="WBParaSite" id="Smp_326480.1"/>
    </source>
</evidence>
<feature type="region of interest" description="Disordered" evidence="1">
    <location>
        <begin position="25"/>
        <end position="74"/>
    </location>
</feature>
<dbReference type="AlphaFoldDB" id="A0A5K4FA79"/>
<evidence type="ECO:0000313" key="3">
    <source>
        <dbReference type="Proteomes" id="UP000008854"/>
    </source>
</evidence>
<keyword evidence="3" id="KW-1185">Reference proteome</keyword>
<evidence type="ECO:0008006" key="5">
    <source>
        <dbReference type="Google" id="ProtNLM"/>
    </source>
</evidence>
<sequence length="90" mass="9881">MNTIKVLFICMCLYTIVKVIEADTEDKANTTQGEASEKIPKPTRKHSKPGRSLGRDKKKLSTKPTDGAVKVEKPKPEQSGIILDLIAGML</sequence>
<reference evidence="3" key="1">
    <citation type="journal article" date="2012" name="PLoS Negl. Trop. Dis.">
        <title>A systematically improved high quality genome and transcriptome of the human blood fluke Schistosoma mansoni.</title>
        <authorList>
            <person name="Protasio A.V."/>
            <person name="Tsai I.J."/>
            <person name="Babbage A."/>
            <person name="Nichol S."/>
            <person name="Hunt M."/>
            <person name="Aslett M.A."/>
            <person name="De Silva N."/>
            <person name="Velarde G.S."/>
            <person name="Anderson T.J."/>
            <person name="Clark R.C."/>
            <person name="Davidson C."/>
            <person name="Dillon G.P."/>
            <person name="Holroyd N.E."/>
            <person name="LoVerde P.T."/>
            <person name="Lloyd C."/>
            <person name="McQuillan J."/>
            <person name="Oliveira G."/>
            <person name="Otto T.D."/>
            <person name="Parker-Manuel S.J."/>
            <person name="Quail M.A."/>
            <person name="Wilson R.A."/>
            <person name="Zerlotini A."/>
            <person name="Dunne D.W."/>
            <person name="Berriman M."/>
        </authorList>
    </citation>
    <scope>NUCLEOTIDE SEQUENCE [LARGE SCALE GENOMIC DNA]</scope>
    <source>
        <strain evidence="3">Puerto Rican</strain>
    </source>
</reference>
<keyword evidence="2" id="KW-0732">Signal</keyword>
<feature type="chain" id="PRO_5040318273" description="MEG-7" evidence="2">
    <location>
        <begin position="23"/>
        <end position="90"/>
    </location>
</feature>
<organism evidence="3 4">
    <name type="scientific">Schistosoma mansoni</name>
    <name type="common">Blood fluke</name>
    <dbReference type="NCBI Taxonomy" id="6183"/>
    <lineage>
        <taxon>Eukaryota</taxon>
        <taxon>Metazoa</taxon>
        <taxon>Spiralia</taxon>
        <taxon>Lophotrochozoa</taxon>
        <taxon>Platyhelminthes</taxon>
        <taxon>Trematoda</taxon>
        <taxon>Digenea</taxon>
        <taxon>Strigeidida</taxon>
        <taxon>Schistosomatoidea</taxon>
        <taxon>Schistosomatidae</taxon>
        <taxon>Schistosoma</taxon>
    </lineage>
</organism>
<name>A0A5K4FA79_SCHMA</name>
<feature type="signal peptide" evidence="2">
    <location>
        <begin position="1"/>
        <end position="22"/>
    </location>
</feature>
<proteinExistence type="predicted"/>
<protein>
    <recommendedName>
        <fullName evidence="5">MEG-7</fullName>
    </recommendedName>
</protein>
<accession>A0A5K4FA79</accession>
<evidence type="ECO:0000256" key="2">
    <source>
        <dbReference type="SAM" id="SignalP"/>
    </source>
</evidence>
<dbReference type="Proteomes" id="UP000008854">
    <property type="component" value="Unassembled WGS sequence"/>
</dbReference>